<dbReference type="RefSeq" id="WP_093373494.1">
    <property type="nucleotide sequence ID" value="NZ_FOQA01000011.1"/>
</dbReference>
<dbReference type="EMBL" id="FOQA01000011">
    <property type="protein sequence ID" value="SFI29430.1"/>
    <property type="molecule type" value="Genomic_DNA"/>
</dbReference>
<dbReference type="AlphaFoldDB" id="A0A1I3H1J1"/>
<dbReference type="PANTHER" id="PTHR43278:SF1">
    <property type="entry name" value="IRON-SULFUR FLAVOPROTEIN MJ1083"/>
    <property type="match status" value="1"/>
</dbReference>
<name>A0A1I3H1J1_9FIRM</name>
<dbReference type="OrthoDB" id="9790975at2"/>
<dbReference type="PANTHER" id="PTHR43278">
    <property type="entry name" value="NAD(P)H-DEPENDENT FMN-CONTAINING OXIDOREDUCTASE YWQN-RELATED"/>
    <property type="match status" value="1"/>
</dbReference>
<dbReference type="STRING" id="69895.SAMN05192551_11116"/>
<dbReference type="Gene3D" id="3.40.50.360">
    <property type="match status" value="1"/>
</dbReference>
<sequence>MKVIALCGSPRNGNTEFYLTQVLNHLKAQGHETSLILLKDKKVEQCTGCYQCIDQKACVVQDDFQAVFQEMIEADCIVAGSPVYNGSITPRLKAVLDRAGFSARWMKNELNTTDKKYNWGQMVFSRKLFAPITVARKTGQTFAWSQMALWAGVNDLVLVGSNYWTVGTAGTSGSKNADEDIEGASIMEHLADNLHFLLTKIHQ</sequence>
<evidence type="ECO:0000256" key="2">
    <source>
        <dbReference type="ARBA" id="ARBA00022643"/>
    </source>
</evidence>
<evidence type="ECO:0000313" key="5">
    <source>
        <dbReference type="Proteomes" id="UP000199287"/>
    </source>
</evidence>
<accession>A0A1I3H1J1</accession>
<gene>
    <name evidence="4" type="ORF">SAMN05192551_11116</name>
</gene>
<reference evidence="5" key="1">
    <citation type="submission" date="2016-10" db="EMBL/GenBank/DDBJ databases">
        <authorList>
            <person name="Varghese N."/>
            <person name="Submissions S."/>
        </authorList>
    </citation>
    <scope>NUCLEOTIDE SEQUENCE [LARGE SCALE GENOMIC DNA]</scope>
    <source>
        <strain evidence="5">Z-7934</strain>
    </source>
</reference>
<keyword evidence="5" id="KW-1185">Reference proteome</keyword>
<protein>
    <submittedName>
        <fullName evidence="4">Multimeric flavodoxin WrbA</fullName>
    </submittedName>
</protein>
<evidence type="ECO:0000259" key="3">
    <source>
        <dbReference type="Pfam" id="PF03358"/>
    </source>
</evidence>
<dbReference type="InterPro" id="IPR029039">
    <property type="entry name" value="Flavoprotein-like_sf"/>
</dbReference>
<dbReference type="GO" id="GO:0016491">
    <property type="term" value="F:oxidoreductase activity"/>
    <property type="evidence" value="ECO:0007669"/>
    <property type="project" value="InterPro"/>
</dbReference>
<evidence type="ECO:0000256" key="1">
    <source>
        <dbReference type="ARBA" id="ARBA00022630"/>
    </source>
</evidence>
<organism evidence="4 5">
    <name type="scientific">Tindallia magadiensis</name>
    <dbReference type="NCBI Taxonomy" id="69895"/>
    <lineage>
        <taxon>Bacteria</taxon>
        <taxon>Bacillati</taxon>
        <taxon>Bacillota</taxon>
        <taxon>Clostridia</taxon>
        <taxon>Peptostreptococcales</taxon>
        <taxon>Tindalliaceae</taxon>
        <taxon>Tindallia</taxon>
    </lineage>
</organism>
<dbReference type="InterPro" id="IPR051796">
    <property type="entry name" value="ISF_SsuE-like"/>
</dbReference>
<dbReference type="InterPro" id="IPR005025">
    <property type="entry name" value="FMN_Rdtase-like_dom"/>
</dbReference>
<evidence type="ECO:0000313" key="4">
    <source>
        <dbReference type="EMBL" id="SFI29430.1"/>
    </source>
</evidence>
<dbReference type="SUPFAM" id="SSF52218">
    <property type="entry name" value="Flavoproteins"/>
    <property type="match status" value="1"/>
</dbReference>
<keyword evidence="2" id="KW-0288">FMN</keyword>
<dbReference type="Pfam" id="PF03358">
    <property type="entry name" value="FMN_red"/>
    <property type="match status" value="1"/>
</dbReference>
<keyword evidence="1" id="KW-0285">Flavoprotein</keyword>
<dbReference type="Proteomes" id="UP000199287">
    <property type="component" value="Unassembled WGS sequence"/>
</dbReference>
<feature type="domain" description="NADPH-dependent FMN reductase-like" evidence="3">
    <location>
        <begin position="1"/>
        <end position="169"/>
    </location>
</feature>
<proteinExistence type="predicted"/>